<dbReference type="AlphaFoldDB" id="A0A2Z6AXZ6"/>
<dbReference type="CDD" id="cd16341">
    <property type="entry name" value="FdhE"/>
    <property type="match status" value="1"/>
</dbReference>
<dbReference type="Proteomes" id="UP000269883">
    <property type="component" value="Chromosome"/>
</dbReference>
<dbReference type="GO" id="GO:0008199">
    <property type="term" value="F:ferric iron binding"/>
    <property type="evidence" value="ECO:0007669"/>
    <property type="project" value="TreeGrafter"/>
</dbReference>
<dbReference type="PANTHER" id="PTHR37689:SF1">
    <property type="entry name" value="PROTEIN FDHE"/>
    <property type="match status" value="1"/>
</dbReference>
<evidence type="ECO:0000313" key="1">
    <source>
        <dbReference type="EMBL" id="BBD08080.1"/>
    </source>
</evidence>
<evidence type="ECO:0000313" key="2">
    <source>
        <dbReference type="Proteomes" id="UP000269883"/>
    </source>
</evidence>
<dbReference type="Gene3D" id="3.90.1670.10">
    <property type="entry name" value="FdhE-like domain"/>
    <property type="match status" value="1"/>
</dbReference>
<organism evidence="1 2">
    <name type="scientific">Desulfovibrio ferrophilus</name>
    <dbReference type="NCBI Taxonomy" id="241368"/>
    <lineage>
        <taxon>Bacteria</taxon>
        <taxon>Pseudomonadati</taxon>
        <taxon>Thermodesulfobacteriota</taxon>
        <taxon>Desulfovibrionia</taxon>
        <taxon>Desulfovibrionales</taxon>
        <taxon>Desulfovibrionaceae</taxon>
        <taxon>Desulfovibrio</taxon>
    </lineage>
</organism>
<dbReference type="SUPFAM" id="SSF144020">
    <property type="entry name" value="FdhE-like"/>
    <property type="match status" value="1"/>
</dbReference>
<dbReference type="GO" id="GO:0051604">
    <property type="term" value="P:protein maturation"/>
    <property type="evidence" value="ECO:0007669"/>
    <property type="project" value="TreeGrafter"/>
</dbReference>
<accession>A0A2Z6AXZ6</accession>
<dbReference type="PANTHER" id="PTHR37689">
    <property type="entry name" value="PROTEIN FDHE"/>
    <property type="match status" value="1"/>
</dbReference>
<proteinExistence type="predicted"/>
<gene>
    <name evidence="1" type="ORF">DFE_1354</name>
</gene>
<name>A0A2Z6AXZ6_9BACT</name>
<keyword evidence="2" id="KW-1185">Reference proteome</keyword>
<dbReference type="EMBL" id="AP017378">
    <property type="protein sequence ID" value="BBD08080.1"/>
    <property type="molecule type" value="Genomic_DNA"/>
</dbReference>
<dbReference type="GO" id="GO:0005829">
    <property type="term" value="C:cytosol"/>
    <property type="evidence" value="ECO:0007669"/>
    <property type="project" value="TreeGrafter"/>
</dbReference>
<dbReference type="InterPro" id="IPR006452">
    <property type="entry name" value="Formate_DH_accessory"/>
</dbReference>
<reference evidence="1 2" key="1">
    <citation type="journal article" date="2018" name="Sci. Adv.">
        <title>Multi-heme cytochromes provide a pathway for survival in energy-limited environments.</title>
        <authorList>
            <person name="Deng X."/>
            <person name="Dohmae N."/>
            <person name="Nealson K.H."/>
            <person name="Hashimoto K."/>
            <person name="Okamoto A."/>
        </authorList>
    </citation>
    <scope>NUCLEOTIDE SEQUENCE [LARGE SCALE GENOMIC DNA]</scope>
    <source>
        <strain evidence="1 2">IS5</strain>
    </source>
</reference>
<sequence length="303" mass="33353">MLGNAENKRIEKGIERLGATNESLRGILEAFEPLLLAQGRMRTELLTAGLTAIPPDPAEFTRGIPIMVDKPLGDWADAFLTAARKIFPVMAQAFPGISDALGLILHNLETGMLDPTPLMEACITGDETTIRALAKKSKLNIKVLALAGAYAMRPIIQVCGREAQEAMADHNWERGYCPVCGGLPHVALLKQSGVDDPYLKGHGAQRWLSCSRCITQWRFKRHACPHCGNEENDTLEYYQSQSNTTERADLCKACGHYLVTLDVREYLEEPQPDVAALGLIPLDILMQRKGYTPVADTAWNKLG</sequence>
<dbReference type="OrthoDB" id="9811074at2"/>
<dbReference type="InterPro" id="IPR024064">
    <property type="entry name" value="FdhE-like_sf"/>
</dbReference>
<protein>
    <submittedName>
        <fullName evidence="1">Formate dehydrogenase accessory protein</fullName>
    </submittedName>
</protein>
<dbReference type="RefSeq" id="WP_126377881.1">
    <property type="nucleotide sequence ID" value="NZ_AP017378.1"/>
</dbReference>
<dbReference type="KEGG" id="dfl:DFE_1354"/>